<keyword evidence="4" id="KW-1185">Reference proteome</keyword>
<dbReference type="Pfam" id="PF04326">
    <property type="entry name" value="SLFN_AlbA_2"/>
    <property type="match status" value="1"/>
</dbReference>
<accession>A0A368V8Y5</accession>
<comment type="caution">
    <text evidence="3">The sequence shown here is derived from an EMBL/GenBank/DDBJ whole genome shotgun (WGS) entry which is preliminary data.</text>
</comment>
<organism evidence="3 4">
    <name type="scientific">Marinilabilia salmonicolor</name>
    <dbReference type="NCBI Taxonomy" id="989"/>
    <lineage>
        <taxon>Bacteria</taxon>
        <taxon>Pseudomonadati</taxon>
        <taxon>Bacteroidota</taxon>
        <taxon>Bacteroidia</taxon>
        <taxon>Marinilabiliales</taxon>
        <taxon>Marinilabiliaceae</taxon>
        <taxon>Marinilabilia</taxon>
    </lineage>
</organism>
<dbReference type="GO" id="GO:0003677">
    <property type="term" value="F:DNA binding"/>
    <property type="evidence" value="ECO:0007669"/>
    <property type="project" value="UniProtKB-KW"/>
</dbReference>
<evidence type="ECO:0000256" key="1">
    <source>
        <dbReference type="SAM" id="MobiDB-lite"/>
    </source>
</evidence>
<dbReference type="Gene3D" id="3.30.950.30">
    <property type="entry name" value="Schlafen, AAA domain"/>
    <property type="match status" value="1"/>
</dbReference>
<evidence type="ECO:0000313" key="4">
    <source>
        <dbReference type="Proteomes" id="UP000252733"/>
    </source>
</evidence>
<evidence type="ECO:0000313" key="3">
    <source>
        <dbReference type="EMBL" id="RCW36790.1"/>
    </source>
</evidence>
<dbReference type="RefSeq" id="WP_114436789.1">
    <property type="nucleotide sequence ID" value="NZ_QPIZ01000007.1"/>
</dbReference>
<sequence length="590" mass="68110">MEFIPGNFHELAVVEIREENENKYIYLSDGIKETYRVKPYHFQLEWEADILPEKMKVFVRDVNIMNGLPYLTQARKEVLEHCYTEWGEEYPFKVMAIETDKNTGATFYDLKGDYGIRHRYYPKADEPEREVSDIFSLQVNGIDVKEGNNAFLKLYYITDEEEKPITRQALPHTIEKEEESKFGREDNFTEFKSTIVFPAGGIEPDIDKQMQQILKIIAGFQNKEGGKLLIGINDSGNICGINQDYKLLNTSNKDPFNNYQHNADGYENKIRTAVRHSLGQLSNSEISFEFNSEEGLDYCCITINKVLRPVFLDETKLFQRAGNMTQILTGDEITWFIEDRMIQRNNLQNQHLNLAKQENAQQINEQEEAPATTSRSSVTKPSVHPEPAATQPKDSIWFFLTFYKTGEWSYQNKAVNSDEVISEIPIMKSLKKERLLMAYANGCINMVCPYDIINPTRTNGKRKYKTKGKRYQNGWNTESRIINMFAAHREDLISVQSEDLDGNKYIKIHNVSAVSIHNSLHSAGNVVVNTRFDAIPLAIHHLASEYRNSLSSLILKDYQTSTILGFNQKDRNIQNNLNALKRILERLNKE</sequence>
<evidence type="ECO:0000259" key="2">
    <source>
        <dbReference type="Pfam" id="PF04326"/>
    </source>
</evidence>
<dbReference type="AlphaFoldDB" id="A0A368V8Y5"/>
<feature type="region of interest" description="Disordered" evidence="1">
    <location>
        <begin position="361"/>
        <end position="389"/>
    </location>
</feature>
<dbReference type="InterPro" id="IPR038461">
    <property type="entry name" value="Schlafen_AlbA_2_dom_sf"/>
</dbReference>
<feature type="domain" description="Schlafen AlbA-2" evidence="2">
    <location>
        <begin position="185"/>
        <end position="326"/>
    </location>
</feature>
<protein>
    <submittedName>
        <fullName evidence="3">Putative DNA-binding protein</fullName>
    </submittedName>
</protein>
<name>A0A368V8Y5_9BACT</name>
<keyword evidence="3" id="KW-0238">DNA-binding</keyword>
<dbReference type="InterPro" id="IPR007421">
    <property type="entry name" value="Schlafen_AlbA_2_dom"/>
</dbReference>
<proteinExistence type="predicted"/>
<gene>
    <name evidence="3" type="ORF">DFO77_10781</name>
</gene>
<reference evidence="3 4" key="1">
    <citation type="submission" date="2018-07" db="EMBL/GenBank/DDBJ databases">
        <title>Freshwater and sediment microbial communities from various areas in North America, analyzing microbe dynamics in response to fracking.</title>
        <authorList>
            <person name="Lamendella R."/>
        </authorList>
    </citation>
    <scope>NUCLEOTIDE SEQUENCE [LARGE SCALE GENOMIC DNA]</scope>
    <source>
        <strain evidence="3 4">160A</strain>
    </source>
</reference>
<dbReference type="Proteomes" id="UP000252733">
    <property type="component" value="Unassembled WGS sequence"/>
</dbReference>
<dbReference type="EMBL" id="QPIZ01000007">
    <property type="protein sequence ID" value="RCW36790.1"/>
    <property type="molecule type" value="Genomic_DNA"/>
</dbReference>